<keyword evidence="7" id="KW-1185">Reference proteome</keyword>
<dbReference type="PANTHER" id="PTHR12558">
    <property type="entry name" value="CELL DIVISION CYCLE 16,23,27"/>
    <property type="match status" value="1"/>
</dbReference>
<keyword evidence="3" id="KW-0802">TPR repeat</keyword>
<dbReference type="KEGG" id="moz:MoryE10_07320"/>
<evidence type="ECO:0000313" key="7">
    <source>
        <dbReference type="Proteomes" id="UP000824988"/>
    </source>
</evidence>
<dbReference type="PANTHER" id="PTHR12558:SF13">
    <property type="entry name" value="CELL DIVISION CYCLE PROTEIN 27 HOMOLOG"/>
    <property type="match status" value="1"/>
</dbReference>
<evidence type="ECO:0000256" key="3">
    <source>
        <dbReference type="ARBA" id="ARBA00022803"/>
    </source>
</evidence>
<dbReference type="GO" id="GO:0019867">
    <property type="term" value="C:outer membrane"/>
    <property type="evidence" value="ECO:0007669"/>
    <property type="project" value="InterPro"/>
</dbReference>
<dbReference type="Pfam" id="PF14559">
    <property type="entry name" value="TPR_19"/>
    <property type="match status" value="3"/>
</dbReference>
<gene>
    <name evidence="6" type="ORF">MoryE10_07320</name>
</gene>
<dbReference type="GO" id="GO:0030244">
    <property type="term" value="P:cellulose biosynthetic process"/>
    <property type="evidence" value="ECO:0007669"/>
    <property type="project" value="InterPro"/>
</dbReference>
<dbReference type="Proteomes" id="UP000824988">
    <property type="component" value="Chromosome"/>
</dbReference>
<reference evidence="6" key="1">
    <citation type="submission" date="2019-06" db="EMBL/GenBank/DDBJ databases">
        <title>Complete genome sequence of Methylogaea oryzae strain JCM16910.</title>
        <authorList>
            <person name="Asakawa S."/>
        </authorList>
    </citation>
    <scope>NUCLEOTIDE SEQUENCE</scope>
    <source>
        <strain evidence="6">E10</strain>
    </source>
</reference>
<dbReference type="SMART" id="SM00028">
    <property type="entry name" value="TPR"/>
    <property type="match status" value="7"/>
</dbReference>
<organism evidence="6 7">
    <name type="scientific">Methylogaea oryzae</name>
    <dbReference type="NCBI Taxonomy" id="1295382"/>
    <lineage>
        <taxon>Bacteria</taxon>
        <taxon>Pseudomonadati</taxon>
        <taxon>Pseudomonadota</taxon>
        <taxon>Gammaproteobacteria</taxon>
        <taxon>Methylococcales</taxon>
        <taxon>Methylococcaceae</taxon>
        <taxon>Methylogaea</taxon>
    </lineage>
</organism>
<evidence type="ECO:0000259" key="5">
    <source>
        <dbReference type="Pfam" id="PF05420"/>
    </source>
</evidence>
<keyword evidence="2" id="KW-0677">Repeat</keyword>
<evidence type="ECO:0000256" key="4">
    <source>
        <dbReference type="SAM" id="SignalP"/>
    </source>
</evidence>
<feature type="chain" id="PRO_5034737457" evidence="4">
    <location>
        <begin position="24"/>
        <end position="1257"/>
    </location>
</feature>
<evidence type="ECO:0000313" key="6">
    <source>
        <dbReference type="EMBL" id="BBL70126.1"/>
    </source>
</evidence>
<protein>
    <submittedName>
        <fullName evidence="6">Cellulose biosynthesis protein</fullName>
    </submittedName>
</protein>
<dbReference type="AlphaFoldDB" id="A0A8D5AJJ7"/>
<accession>A0A8D5AJJ7</accession>
<keyword evidence="1 4" id="KW-0732">Signal</keyword>
<feature type="signal peptide" evidence="4">
    <location>
        <begin position="1"/>
        <end position="23"/>
    </location>
</feature>
<feature type="domain" description="Cellulose synthase operon C C-terminal" evidence="5">
    <location>
        <begin position="897"/>
        <end position="1236"/>
    </location>
</feature>
<dbReference type="EMBL" id="AP019782">
    <property type="protein sequence ID" value="BBL70126.1"/>
    <property type="molecule type" value="Genomic_DNA"/>
</dbReference>
<dbReference type="Pfam" id="PF13432">
    <property type="entry name" value="TPR_16"/>
    <property type="match status" value="2"/>
</dbReference>
<dbReference type="InterPro" id="IPR008410">
    <property type="entry name" value="BCSC_C"/>
</dbReference>
<evidence type="ECO:0000256" key="2">
    <source>
        <dbReference type="ARBA" id="ARBA00022737"/>
    </source>
</evidence>
<dbReference type="Pfam" id="PF05420">
    <property type="entry name" value="BCSC_C"/>
    <property type="match status" value="1"/>
</dbReference>
<dbReference type="RefSeq" id="WP_221048240.1">
    <property type="nucleotide sequence ID" value="NZ_AP019782.1"/>
</dbReference>
<proteinExistence type="predicted"/>
<dbReference type="InterPro" id="IPR019734">
    <property type="entry name" value="TPR_rpt"/>
</dbReference>
<sequence>MARLRWRHLSGWLLLSLSLAGHAAPPAEDPAVAELLASARLWNTKLRADLARNALEKALRIQPDNPQVLLALGMLELNGNAFKQAQEWLQKLQTAHPNDAATRQLADAYRIATTDRFRMGAVRTLLSRPNQQDREKAVAELRKLFPNGAPEGELGITYYSIIDSTAKGQAEAQAGLERLVKQMPGDPRPLMALAEHYFGSPATLPRGIRMAVDLVKREDVSRKDALALWRSGLSYLATDPDSIPFYKEFLAQDPNDEEVLKLLAQASDPQIMARKSAWQRYDAGDKTGAANTLENLAREHPEKPENIGNLGMLRLRQGRYQEAVELFQQAARMDAAGAKGWRDMITDAHVAQWIKQADDAMLAERVDEAQEKVREALRLRPNDPDAMATQAEIHAGRNNAAAAAEPLFRAVLKADPANYRAVKGLATLMSKAGQSREARRFVEDVIKANPSQADSLADVAAGVIRDESDRLLAENRPEAALSLLEESRRLYPKASWLRYDLARLYARRGDVEGGRRLMAQGGGDPTDAYAQALFLSGLDDEAAALEALSRIPEDKEDASTRTLARQLTIRLRGKQAQALFAKDKKAARQMLEDAEALAENNADLRWEAAAAWLRIGEAQRGLELGRQLLGKGPITAEQRLAYANLLDTAKRDSELTAWLEKIDDSAKLSAAQKLSLQGLHRSVLMRRVDTLRRQQRNDEARQLLEAAMKQQAQDARLLTAEGELLAESGDTQAASRLFSQAIEIQPDYHDARIAQTKIWWESGEKALALRELENLRQTVPAEDKDTRLSLARRYTSQEQYDEARGLLKDLGQRFPGDENTLLQMGYTERAAENYDSAMSLFAQAKAVETPVPAAEAGGEEAPRSSASEAMDDIQLRRYGYFSTGWDQRTRTGDPGISQISNTEVPMYIRFADGYRGHWFAHVDQSTVDAGRLPLYNYDTAALFGKLQAYGANNLQGKAHELATGTAFGAGYESDNWRVDLGSSPQGFPISYWVGGIKNTGSIGDLFWSADFSRRPVSTSLTSYAGARDPVTGAVWGGVKKTGPEVYVGYDWGPVTLFAQGVYHYLNGTNVKANQEVMVRTGAELALLTLPNMRLSAGVALMHWRFEENQRYYTYGHGGYYSPQDYKSVSLPVQGSGRVGKFSYQVRGAITWAASYEENADFYPTSDTLQALAATQVLPKGYTNPIYKGSYGASFGYSASAAVEYQATPQLYLGGHWQMQHSPYYTPNYLGFYFRYAWEPREEPVLFPPKRLKPYYDF</sequence>
<name>A0A8D5AJJ7_9GAMM</name>
<evidence type="ECO:0000256" key="1">
    <source>
        <dbReference type="ARBA" id="ARBA00022729"/>
    </source>
</evidence>